<organism evidence="2 3">
    <name type="scientific">Pseudonocardia humida</name>
    <dbReference type="NCBI Taxonomy" id="2800819"/>
    <lineage>
        <taxon>Bacteria</taxon>
        <taxon>Bacillati</taxon>
        <taxon>Actinomycetota</taxon>
        <taxon>Actinomycetes</taxon>
        <taxon>Pseudonocardiales</taxon>
        <taxon>Pseudonocardiaceae</taxon>
        <taxon>Pseudonocardia</taxon>
    </lineage>
</organism>
<evidence type="ECO:0000256" key="1">
    <source>
        <dbReference type="SAM" id="SignalP"/>
    </source>
</evidence>
<sequence>MSASIRRSLRATLAAALIALAVAGCGGSSSEGSNTQCALDGCTITFARGATGEVSVLGVTARLVSVDGGVATIDIAGNTVQVPVGGETTAEGFTVGLQSLTEDQAVVRVTLGGGGRGEGGGG</sequence>
<gene>
    <name evidence="2" type="ORF">KDL28_21700</name>
</gene>
<keyword evidence="1" id="KW-0732">Signal</keyword>
<dbReference type="PROSITE" id="PS51257">
    <property type="entry name" value="PROKAR_LIPOPROTEIN"/>
    <property type="match status" value="1"/>
</dbReference>
<evidence type="ECO:0008006" key="4">
    <source>
        <dbReference type="Google" id="ProtNLM"/>
    </source>
</evidence>
<feature type="chain" id="PRO_5047254090" description="Lipoprotein" evidence="1">
    <location>
        <begin position="24"/>
        <end position="122"/>
    </location>
</feature>
<evidence type="ECO:0000313" key="3">
    <source>
        <dbReference type="Proteomes" id="UP001165283"/>
    </source>
</evidence>
<evidence type="ECO:0000313" key="2">
    <source>
        <dbReference type="EMBL" id="MCO1657679.1"/>
    </source>
</evidence>
<name>A0ABT1A4I9_9PSEU</name>
<dbReference type="RefSeq" id="WP_252441330.1">
    <property type="nucleotide sequence ID" value="NZ_JAGSOV010000045.1"/>
</dbReference>
<feature type="signal peptide" evidence="1">
    <location>
        <begin position="1"/>
        <end position="23"/>
    </location>
</feature>
<reference evidence="2" key="1">
    <citation type="submission" date="2021-04" db="EMBL/GenBank/DDBJ databases">
        <title>Pseudonocardia sp. nov., isolated from sandy soil of mangrove forest.</title>
        <authorList>
            <person name="Zan Z."/>
            <person name="Huang R."/>
            <person name="Liu W."/>
        </authorList>
    </citation>
    <scope>NUCLEOTIDE SEQUENCE</scope>
    <source>
        <strain evidence="2">S2-4</strain>
    </source>
</reference>
<keyword evidence="3" id="KW-1185">Reference proteome</keyword>
<dbReference type="Proteomes" id="UP001165283">
    <property type="component" value="Unassembled WGS sequence"/>
</dbReference>
<protein>
    <recommendedName>
        <fullName evidence="4">Lipoprotein</fullName>
    </recommendedName>
</protein>
<proteinExistence type="predicted"/>
<dbReference type="EMBL" id="JAGSOV010000045">
    <property type="protein sequence ID" value="MCO1657679.1"/>
    <property type="molecule type" value="Genomic_DNA"/>
</dbReference>
<comment type="caution">
    <text evidence="2">The sequence shown here is derived from an EMBL/GenBank/DDBJ whole genome shotgun (WGS) entry which is preliminary data.</text>
</comment>
<accession>A0ABT1A4I9</accession>